<feature type="transmembrane region" description="Helical" evidence="8">
    <location>
        <begin position="469"/>
        <end position="490"/>
    </location>
</feature>
<dbReference type="RefSeq" id="WP_086964473.1">
    <property type="nucleotide sequence ID" value="NZ_CP021376.1"/>
</dbReference>
<dbReference type="Proteomes" id="UP000243793">
    <property type="component" value="Chromosome"/>
</dbReference>
<proteinExistence type="inferred from homology"/>
<evidence type="ECO:0000256" key="8">
    <source>
        <dbReference type="SAM" id="Phobius"/>
    </source>
</evidence>
<dbReference type="Pfam" id="PF02028">
    <property type="entry name" value="BCCT"/>
    <property type="match status" value="1"/>
</dbReference>
<dbReference type="PANTHER" id="PTHR30047:SF7">
    <property type="entry name" value="HIGH-AFFINITY CHOLINE TRANSPORT PROTEIN"/>
    <property type="match status" value="1"/>
</dbReference>
<evidence type="ECO:0000256" key="3">
    <source>
        <dbReference type="ARBA" id="ARBA00022448"/>
    </source>
</evidence>
<keyword evidence="5 8" id="KW-0812">Transmembrane</keyword>
<comment type="subcellular location">
    <subcellularLocation>
        <location evidence="1">Cell membrane</location>
        <topology evidence="1">Multi-pass membrane protein</topology>
    </subcellularLocation>
</comment>
<evidence type="ECO:0000313" key="9">
    <source>
        <dbReference type="EMBL" id="ART80604.1"/>
    </source>
</evidence>
<feature type="transmembrane region" description="Helical" evidence="8">
    <location>
        <begin position="347"/>
        <end position="364"/>
    </location>
</feature>
<dbReference type="PANTHER" id="PTHR30047">
    <property type="entry name" value="HIGH-AFFINITY CHOLINE TRANSPORT PROTEIN-RELATED"/>
    <property type="match status" value="1"/>
</dbReference>
<feature type="transmembrane region" description="Helical" evidence="8">
    <location>
        <begin position="12"/>
        <end position="31"/>
    </location>
</feature>
<dbReference type="OrthoDB" id="9775735at2"/>
<feature type="transmembrane region" description="Helical" evidence="8">
    <location>
        <begin position="446"/>
        <end position="463"/>
    </location>
</feature>
<sequence>MISSQPRTFDKRLVATLSGGFLLLFVILALFDLEQMTYWINTSFSWVIKVFGPMWQLWMLANLVIALVLGFTRYGDIRLGGHISPDSSTFGWLAVIMCTLLAGGGVFWSAAEPMYHYLTTPPVFSEAPSGISAISAGLAQSFMHWGFMAWAALGTLSALVVVYAHYHKGLAMRPRLLLYPILGNKVETHWLGTVADVVSIVAVAAGTIGPIGFLATQLGFSFESLLGWENNYALQLAILGGLVLVYTISASTGIDKGIQWLSSANVVLALLLIAMILVLGPGGFIIDSYMNAMGLYLQDFMPMALTRHDNAWMGSWTLFFWGWFIGYGPMMALFIARISRGRTLRELVVAVAIMAPLVTNFWFATLGGAGISYEEATAGVISTPLEVGGLPAALLAITQQMPFAEFMVPAFLVLTVVFVATTGDSMAYAIAMAISGSHTPRTRDRIFWALTMGLVAAVLLRMGEGGIGALQSFIVITAAPVSLLLLPVLWTGPRVAHLMAYEQGIVPHKERHNDELEQPTLHEEPRVPILVPRRNKHK</sequence>
<evidence type="ECO:0000256" key="4">
    <source>
        <dbReference type="ARBA" id="ARBA00022475"/>
    </source>
</evidence>
<dbReference type="GO" id="GO:0022857">
    <property type="term" value="F:transmembrane transporter activity"/>
    <property type="evidence" value="ECO:0007669"/>
    <property type="project" value="InterPro"/>
</dbReference>
<accession>A0A1Y0D040</accession>
<gene>
    <name evidence="9" type="ORF">CBP12_11005</name>
</gene>
<feature type="transmembrane region" description="Helical" evidence="8">
    <location>
        <begin position="147"/>
        <end position="166"/>
    </location>
</feature>
<feature type="transmembrane region" description="Helical" evidence="8">
    <location>
        <begin position="51"/>
        <end position="69"/>
    </location>
</feature>
<feature type="transmembrane region" description="Helical" evidence="8">
    <location>
        <begin position="410"/>
        <end position="434"/>
    </location>
</feature>
<feature type="transmembrane region" description="Helical" evidence="8">
    <location>
        <begin position="311"/>
        <end position="335"/>
    </location>
</feature>
<evidence type="ECO:0000313" key="10">
    <source>
        <dbReference type="Proteomes" id="UP000243793"/>
    </source>
</evidence>
<dbReference type="GO" id="GO:0005886">
    <property type="term" value="C:plasma membrane"/>
    <property type="evidence" value="ECO:0007669"/>
    <property type="project" value="UniProtKB-SubCell"/>
</dbReference>
<evidence type="ECO:0000256" key="1">
    <source>
        <dbReference type="ARBA" id="ARBA00004651"/>
    </source>
</evidence>
<dbReference type="InterPro" id="IPR000060">
    <property type="entry name" value="BCCT_transptr"/>
</dbReference>
<dbReference type="KEGG" id="ocm:CBP12_11005"/>
<comment type="similarity">
    <text evidence="2">Belongs to the BCCT transporter (TC 2.A.15) family.</text>
</comment>
<organism evidence="9 10">
    <name type="scientific">Oceanisphaera avium</name>
    <dbReference type="NCBI Taxonomy" id="1903694"/>
    <lineage>
        <taxon>Bacteria</taxon>
        <taxon>Pseudomonadati</taxon>
        <taxon>Pseudomonadota</taxon>
        <taxon>Gammaproteobacteria</taxon>
        <taxon>Aeromonadales</taxon>
        <taxon>Aeromonadaceae</taxon>
        <taxon>Oceanisphaera</taxon>
    </lineage>
</organism>
<evidence type="ECO:0000256" key="5">
    <source>
        <dbReference type="ARBA" id="ARBA00022692"/>
    </source>
</evidence>
<evidence type="ECO:0000256" key="2">
    <source>
        <dbReference type="ARBA" id="ARBA00005658"/>
    </source>
</evidence>
<protein>
    <submittedName>
        <fullName evidence="9">BCCT transporter</fullName>
    </submittedName>
</protein>
<feature type="transmembrane region" description="Helical" evidence="8">
    <location>
        <begin position="232"/>
        <end position="254"/>
    </location>
</feature>
<reference evidence="10" key="1">
    <citation type="submission" date="2017-05" db="EMBL/GenBank/DDBJ databases">
        <authorList>
            <person name="Sung H."/>
        </authorList>
    </citation>
    <scope>NUCLEOTIDE SEQUENCE [LARGE SCALE GENOMIC DNA]</scope>
    <source>
        <strain evidence="10">AMac2203</strain>
    </source>
</reference>
<evidence type="ECO:0000256" key="7">
    <source>
        <dbReference type="ARBA" id="ARBA00023136"/>
    </source>
</evidence>
<keyword evidence="3" id="KW-0813">Transport</keyword>
<keyword evidence="4" id="KW-1003">Cell membrane</keyword>
<evidence type="ECO:0000256" key="6">
    <source>
        <dbReference type="ARBA" id="ARBA00022989"/>
    </source>
</evidence>
<name>A0A1Y0D040_9GAMM</name>
<keyword evidence="7 8" id="KW-0472">Membrane</keyword>
<feature type="transmembrane region" description="Helical" evidence="8">
    <location>
        <begin position="90"/>
        <end position="111"/>
    </location>
</feature>
<dbReference type="EMBL" id="CP021376">
    <property type="protein sequence ID" value="ART80604.1"/>
    <property type="molecule type" value="Genomic_DNA"/>
</dbReference>
<dbReference type="AlphaFoldDB" id="A0A1Y0D040"/>
<feature type="transmembrane region" description="Helical" evidence="8">
    <location>
        <begin position="197"/>
        <end position="220"/>
    </location>
</feature>
<keyword evidence="10" id="KW-1185">Reference proteome</keyword>
<keyword evidence="6 8" id="KW-1133">Transmembrane helix</keyword>
<feature type="transmembrane region" description="Helical" evidence="8">
    <location>
        <begin position="266"/>
        <end position="286"/>
    </location>
</feature>